<dbReference type="GO" id="GO:0005737">
    <property type="term" value="C:cytoplasm"/>
    <property type="evidence" value="ECO:0007669"/>
    <property type="project" value="TreeGrafter"/>
</dbReference>
<dbReference type="Proteomes" id="UP000515125">
    <property type="component" value="Unplaced"/>
</dbReference>
<dbReference type="GeneID" id="34619515"/>
<protein>
    <submittedName>
        <fullName evidence="9">Myosin-A</fullName>
    </submittedName>
</protein>
<comment type="similarity">
    <text evidence="6">Belongs to the TRAFAC class myosin-kinesin ATPase superfamily. Myosin family.</text>
</comment>
<evidence type="ECO:0000256" key="3">
    <source>
        <dbReference type="ARBA" id="ARBA00023123"/>
    </source>
</evidence>
<evidence type="ECO:0000256" key="5">
    <source>
        <dbReference type="ARBA" id="ARBA00023203"/>
    </source>
</evidence>
<dbReference type="PANTHER" id="PTHR13140">
    <property type="entry name" value="MYOSIN"/>
    <property type="match status" value="1"/>
</dbReference>
<evidence type="ECO:0000256" key="1">
    <source>
        <dbReference type="ARBA" id="ARBA00022741"/>
    </source>
</evidence>
<evidence type="ECO:0000256" key="2">
    <source>
        <dbReference type="ARBA" id="ARBA00022840"/>
    </source>
</evidence>
<gene>
    <name evidence="9" type="primary">LOC34619515</name>
</gene>
<sequence length="840" mass="93309">MVSLGGKEKKECNQDPSVAPEALVQGMNVWCDAAPSVSEDSSALYSKCVVIDASDSQKVVLREMANPESEFTAKATQLFYCNENYDPLATADVGMLAHPNAASVLEMLKTRYLHDTIYTLADPLLVSINPFWDLGCSTQDTIKQYGDAANPGLLPPHIFSIARRAVDNMNSTGINQTILVSGESGAGKTEATKHIMRYFASAAGDIEAAVKLYSARDTRIESAVMAANPVLEAFGNAKTALNDNSSRFGKFVRLQLGKGGGIEHGHVQSFLLEKSRVVVQAENERSYHIFYQLIKGAPEPLRKKLALKTCQDYKLLNPHCVDIPGKNDAKDFVEVLAGFQSMGMDTEIVESVLSLVSGVLLLGNVQIGHEAIDGLPDAAVICKEDRKEFEKACELLFLDAEGVEEALLVRMTVAGSHEVKGRWTQHQSELLKDSLCKGVFERLFEWLVRQVNFNISNPKGMESFIGLLDIFGFEVFKNNSLEQLFINVTNELLQATFVDLVFTRESALYESEGITTEVLYFESPQPVISLLCAKKNSVLSLLEDSCLSPGSTDAKLTTAVKAQIKKARNRGSEKPGSDLDFTICHCIGNITYCTEGFIAKNKDQLRAEFAELLSASTNLVASQLYDGVEVVRGKLMKGQLIGSQFLVQLQNLISIIEETEPHFIRCVKPNDEKLPKHFNARKILPQLRALSILEAIQLRSVGYSYRRPFADFVRQYRFVNLSAMDTMHKDSRQASLDVLSATGLKDTADYRIGKTMVFLTRDAHQRIMALQRGHLAHMRPLVRTLEAICKRRTLRRNLATHIHTIIRLQAHVRRQILLLEMRGYSQIPPKSLPSRTPTMA</sequence>
<dbReference type="InterPro" id="IPR001609">
    <property type="entry name" value="Myosin_head_motor_dom-like"/>
</dbReference>
<evidence type="ECO:0000259" key="7">
    <source>
        <dbReference type="PROSITE" id="PS51456"/>
    </source>
</evidence>
<dbReference type="Pfam" id="PF00063">
    <property type="entry name" value="Myosin_head"/>
    <property type="match status" value="1"/>
</dbReference>
<dbReference type="InterPro" id="IPR036961">
    <property type="entry name" value="Kinesin_motor_dom_sf"/>
</dbReference>
<dbReference type="SMART" id="SM00242">
    <property type="entry name" value="MYSc"/>
    <property type="match status" value="1"/>
</dbReference>
<name>A0A6P6S0P6_9EIME</name>
<dbReference type="Gene3D" id="1.20.58.530">
    <property type="match status" value="1"/>
</dbReference>
<dbReference type="AlphaFoldDB" id="A0A6P6S0P6"/>
<dbReference type="PANTHER" id="PTHR13140:SF270">
    <property type="entry name" value="MYOSIN-12"/>
    <property type="match status" value="1"/>
</dbReference>
<keyword evidence="1 6" id="KW-0547">Nucleotide-binding</keyword>
<dbReference type="GO" id="GO:0016459">
    <property type="term" value="C:myosin complex"/>
    <property type="evidence" value="ECO:0007669"/>
    <property type="project" value="UniProtKB-KW"/>
</dbReference>
<keyword evidence="8" id="KW-1185">Reference proteome</keyword>
<evidence type="ECO:0000256" key="6">
    <source>
        <dbReference type="PROSITE-ProRule" id="PRU00782"/>
    </source>
</evidence>
<dbReference type="Gene3D" id="1.20.120.720">
    <property type="entry name" value="Myosin VI head, motor domain, U50 subdomain"/>
    <property type="match status" value="1"/>
</dbReference>
<keyword evidence="4 6" id="KW-0505">Motor protein</keyword>
<reference evidence="9" key="1">
    <citation type="submission" date="2025-08" db="UniProtKB">
        <authorList>
            <consortium name="RefSeq"/>
        </authorList>
    </citation>
    <scope>IDENTIFICATION</scope>
</reference>
<evidence type="ECO:0000313" key="9">
    <source>
        <dbReference type="RefSeq" id="XP_026193756.1"/>
    </source>
</evidence>
<dbReference type="GO" id="GO:0005524">
    <property type="term" value="F:ATP binding"/>
    <property type="evidence" value="ECO:0007669"/>
    <property type="project" value="UniProtKB-UniRule"/>
</dbReference>
<dbReference type="RefSeq" id="XP_026193756.1">
    <property type="nucleotide sequence ID" value="XM_026337971.1"/>
</dbReference>
<dbReference type="GO" id="GO:0000146">
    <property type="term" value="F:microfilament motor activity"/>
    <property type="evidence" value="ECO:0007669"/>
    <property type="project" value="TreeGrafter"/>
</dbReference>
<dbReference type="GO" id="GO:0016020">
    <property type="term" value="C:membrane"/>
    <property type="evidence" value="ECO:0007669"/>
    <property type="project" value="TreeGrafter"/>
</dbReference>
<organism evidence="8 9">
    <name type="scientific">Cyclospora cayetanensis</name>
    <dbReference type="NCBI Taxonomy" id="88456"/>
    <lineage>
        <taxon>Eukaryota</taxon>
        <taxon>Sar</taxon>
        <taxon>Alveolata</taxon>
        <taxon>Apicomplexa</taxon>
        <taxon>Conoidasida</taxon>
        <taxon>Coccidia</taxon>
        <taxon>Eucoccidiorida</taxon>
        <taxon>Eimeriorina</taxon>
        <taxon>Eimeriidae</taxon>
        <taxon>Cyclospora</taxon>
    </lineage>
</organism>
<dbReference type="PRINTS" id="PR00193">
    <property type="entry name" value="MYOSINHEAVY"/>
</dbReference>
<feature type="region of interest" description="Actin-binding" evidence="6">
    <location>
        <begin position="649"/>
        <end position="671"/>
    </location>
</feature>
<keyword evidence="5 6" id="KW-0009">Actin-binding</keyword>
<dbReference type="InterPro" id="IPR027417">
    <property type="entry name" value="P-loop_NTPase"/>
</dbReference>
<dbReference type="Gene3D" id="1.10.10.820">
    <property type="match status" value="1"/>
</dbReference>
<dbReference type="PROSITE" id="PS51456">
    <property type="entry name" value="MYOSIN_MOTOR"/>
    <property type="match status" value="1"/>
</dbReference>
<keyword evidence="2 6" id="KW-0067">ATP-binding</keyword>
<keyword evidence="3 6" id="KW-0518">Myosin</keyword>
<evidence type="ECO:0000256" key="4">
    <source>
        <dbReference type="ARBA" id="ARBA00023175"/>
    </source>
</evidence>
<dbReference type="Gene3D" id="1.20.5.4820">
    <property type="match status" value="1"/>
</dbReference>
<dbReference type="OrthoDB" id="312459at2759"/>
<dbReference type="GO" id="GO:0051015">
    <property type="term" value="F:actin filament binding"/>
    <property type="evidence" value="ECO:0007669"/>
    <property type="project" value="TreeGrafter"/>
</dbReference>
<dbReference type="SUPFAM" id="SSF52540">
    <property type="entry name" value="P-loop containing nucleoside triphosphate hydrolases"/>
    <property type="match status" value="1"/>
</dbReference>
<dbReference type="Gene3D" id="3.40.850.10">
    <property type="entry name" value="Kinesin motor domain"/>
    <property type="match status" value="1"/>
</dbReference>
<dbReference type="FunFam" id="1.10.10.820:FF:000001">
    <property type="entry name" value="Myosin heavy chain"/>
    <property type="match status" value="1"/>
</dbReference>
<feature type="binding site" evidence="6">
    <location>
        <begin position="182"/>
        <end position="189"/>
    </location>
    <ligand>
        <name>ATP</name>
        <dbReference type="ChEBI" id="CHEBI:30616"/>
    </ligand>
</feature>
<evidence type="ECO:0000313" key="8">
    <source>
        <dbReference type="Proteomes" id="UP000515125"/>
    </source>
</evidence>
<accession>A0A6P6S0P6</accession>
<proteinExistence type="inferred from homology"/>
<feature type="domain" description="Myosin motor" evidence="7">
    <location>
        <begin position="88"/>
        <end position="772"/>
    </location>
</feature>
<dbReference type="GO" id="GO:0007015">
    <property type="term" value="P:actin filament organization"/>
    <property type="evidence" value="ECO:0007669"/>
    <property type="project" value="TreeGrafter"/>
</dbReference>